<organism evidence="2 3">
    <name type="scientific">Pristionchus entomophagus</name>
    <dbReference type="NCBI Taxonomy" id="358040"/>
    <lineage>
        <taxon>Eukaryota</taxon>
        <taxon>Metazoa</taxon>
        <taxon>Ecdysozoa</taxon>
        <taxon>Nematoda</taxon>
        <taxon>Chromadorea</taxon>
        <taxon>Rhabditida</taxon>
        <taxon>Rhabditina</taxon>
        <taxon>Diplogasteromorpha</taxon>
        <taxon>Diplogasteroidea</taxon>
        <taxon>Neodiplogasteridae</taxon>
        <taxon>Pristionchus</taxon>
    </lineage>
</organism>
<keyword evidence="3" id="KW-1185">Reference proteome</keyword>
<reference evidence="2" key="1">
    <citation type="submission" date="2023-10" db="EMBL/GenBank/DDBJ databases">
        <title>Genome assembly of Pristionchus species.</title>
        <authorList>
            <person name="Yoshida K."/>
            <person name="Sommer R.J."/>
        </authorList>
    </citation>
    <scope>NUCLEOTIDE SEQUENCE</scope>
    <source>
        <strain evidence="2">RS0144</strain>
    </source>
</reference>
<dbReference type="Proteomes" id="UP001432027">
    <property type="component" value="Unassembled WGS sequence"/>
</dbReference>
<feature type="region of interest" description="Disordered" evidence="1">
    <location>
        <begin position="189"/>
        <end position="220"/>
    </location>
</feature>
<feature type="non-terminal residue" evidence="2">
    <location>
        <position position="1"/>
    </location>
</feature>
<gene>
    <name evidence="2" type="ORF">PENTCL1PPCAC_10986</name>
</gene>
<sequence>VTLFYFCKSCDFGSTDSLLLYQHFMIKCPRGYPTLRMQGEKSEDHASKCIGVCPASLLHFQPINLKTHKADLDKHPEKYVVPSLCSHRTMMVAREKIVTCDTCRCFEPIATHAALYELKTRQPWERKFTTAVCLPPLIQIRRQYETWLRDMIDIRAPTVPPGHSVIVPTSVLIDRALLNVVRQAQQNLNDRPNGSMQARGGMRSENGEEGGRMPVPTGVGRSSQDIGGMMMRGPHVPNPMDNGMLYGGGGMRGMPGSSGVGGDNQNGGGMLLNPMSGGIHFGGGTGGRMRGPAFPPPALQPPHLPHPPLPPPNLPPSSHLAHPPLPNYPDSSSSQDNSSTDFFHDQ</sequence>
<dbReference type="AlphaFoldDB" id="A0AAV5SZN6"/>
<accession>A0AAV5SZN6</accession>
<feature type="region of interest" description="Disordered" evidence="1">
    <location>
        <begin position="278"/>
        <end position="346"/>
    </location>
</feature>
<feature type="compositionally biased region" description="Pro residues" evidence="1">
    <location>
        <begin position="293"/>
        <end position="315"/>
    </location>
</feature>
<evidence type="ECO:0000313" key="3">
    <source>
        <dbReference type="Proteomes" id="UP001432027"/>
    </source>
</evidence>
<evidence type="ECO:0000313" key="2">
    <source>
        <dbReference type="EMBL" id="GMS88811.1"/>
    </source>
</evidence>
<feature type="compositionally biased region" description="Low complexity" evidence="1">
    <location>
        <begin position="330"/>
        <end position="346"/>
    </location>
</feature>
<feature type="compositionally biased region" description="Gly residues" evidence="1">
    <location>
        <begin position="279"/>
        <end position="289"/>
    </location>
</feature>
<protein>
    <submittedName>
        <fullName evidence="2">Uncharacterized protein</fullName>
    </submittedName>
</protein>
<dbReference type="EMBL" id="BTSX01000003">
    <property type="protein sequence ID" value="GMS88811.1"/>
    <property type="molecule type" value="Genomic_DNA"/>
</dbReference>
<comment type="caution">
    <text evidence="2">The sequence shown here is derived from an EMBL/GenBank/DDBJ whole genome shotgun (WGS) entry which is preliminary data.</text>
</comment>
<evidence type="ECO:0000256" key="1">
    <source>
        <dbReference type="SAM" id="MobiDB-lite"/>
    </source>
</evidence>
<proteinExistence type="predicted"/>
<name>A0AAV5SZN6_9BILA</name>